<comment type="subcellular location">
    <subcellularLocation>
        <location evidence="1">Nucleus</location>
    </subcellularLocation>
</comment>
<accession>A0A0H2S5M2</accession>
<dbReference type="GO" id="GO:0032299">
    <property type="term" value="C:ribonuclease H2 complex"/>
    <property type="evidence" value="ECO:0007669"/>
    <property type="project" value="InterPro"/>
</dbReference>
<dbReference type="Pfam" id="PF09468">
    <property type="entry name" value="RNase_H2-Ydr279"/>
    <property type="match status" value="1"/>
</dbReference>
<evidence type="ECO:0000256" key="3">
    <source>
        <dbReference type="ARBA" id="ARBA00023242"/>
    </source>
</evidence>
<dbReference type="Gene3D" id="2.20.25.530">
    <property type="match status" value="1"/>
</dbReference>
<reference evidence="9 10" key="1">
    <citation type="submission" date="2015-04" db="EMBL/GenBank/DDBJ databases">
        <title>Complete genome sequence of Schizopora paradoxa KUC8140, a cosmopolitan wood degrader in East Asia.</title>
        <authorList>
            <consortium name="DOE Joint Genome Institute"/>
            <person name="Min B."/>
            <person name="Park H."/>
            <person name="Jang Y."/>
            <person name="Kim J.-J."/>
            <person name="Kim K.H."/>
            <person name="Pangilinan J."/>
            <person name="Lipzen A."/>
            <person name="Riley R."/>
            <person name="Grigoriev I.V."/>
            <person name="Spatafora J.W."/>
            <person name="Choi I.-G."/>
        </authorList>
    </citation>
    <scope>NUCLEOTIDE SEQUENCE [LARGE SCALE GENOMIC DNA]</scope>
    <source>
        <strain evidence="9 10">KUC8140</strain>
    </source>
</reference>
<feature type="region of interest" description="Disordered" evidence="6">
    <location>
        <begin position="278"/>
        <end position="311"/>
    </location>
</feature>
<evidence type="ECO:0000313" key="9">
    <source>
        <dbReference type="EMBL" id="KLO16903.1"/>
    </source>
</evidence>
<dbReference type="GO" id="GO:0006401">
    <property type="term" value="P:RNA catabolic process"/>
    <property type="evidence" value="ECO:0007669"/>
    <property type="project" value="TreeGrafter"/>
</dbReference>
<sequence length="332" mass="36475">MTTHIAILPIDLIESLSTQLEAQDNHGHFLRLPHPRTGLPTLFLHNQSSGTQTSSIVEVQMVSPDAGRSWFLGQNEVISDVDGKLVLMTPVDPAFLLFPILQAAFPSGTATSFRTLEDIFEQAATKLRETTESPDAPDGSSQVSDRDLHTLSLLRCVEKAMRKICDFKDVTPEISVFRFSKEKYAAYLVKKARRLGESEVILKCETLVRGLAKNGLMDDNKEDLLKAGVLKVACEMVSQYISPETNQELLSNFDFSALDAHIEELDRANLALTIQESDKGAKKSKAQKPEENAGGKRKAAAQGSKGVEKLKKANVKGMAKLSTFFQKPAAKS</sequence>
<dbReference type="CDD" id="cd09270">
    <property type="entry name" value="RNase_H2-B"/>
    <property type="match status" value="1"/>
</dbReference>
<comment type="function">
    <text evidence="4">Non catalytic subunit of RNase H2, an endonuclease that specifically degrades the RNA of RNA:DNA hybrids. Participates in DNA replication, possibly by mediating the removal of lagging-strand Okazaki fragment RNA primers during DNA replication. Mediates the excision of single ribonucleotides from DNA:RNA duplexes.</text>
</comment>
<dbReference type="OrthoDB" id="29098at2759"/>
<dbReference type="InParanoid" id="A0A0H2S5M2"/>
<evidence type="ECO:0000259" key="7">
    <source>
        <dbReference type="Pfam" id="PF09468"/>
    </source>
</evidence>
<name>A0A0H2S5M2_9AGAM</name>
<feature type="compositionally biased region" description="Basic and acidic residues" evidence="6">
    <location>
        <begin position="278"/>
        <end position="294"/>
    </location>
</feature>
<dbReference type="InterPro" id="IPR040456">
    <property type="entry name" value="RNase_H2_suB"/>
</dbReference>
<dbReference type="STRING" id="27342.A0A0H2S5M2"/>
<dbReference type="EMBL" id="KQ085910">
    <property type="protein sequence ID" value="KLO16903.1"/>
    <property type="molecule type" value="Genomic_DNA"/>
</dbReference>
<evidence type="ECO:0000256" key="4">
    <source>
        <dbReference type="ARBA" id="ARBA00024778"/>
    </source>
</evidence>
<dbReference type="Gene3D" id="1.10.20.120">
    <property type="match status" value="1"/>
</dbReference>
<proteinExistence type="predicted"/>
<evidence type="ECO:0000256" key="6">
    <source>
        <dbReference type="SAM" id="MobiDB-lite"/>
    </source>
</evidence>
<evidence type="ECO:0000256" key="1">
    <source>
        <dbReference type="ARBA" id="ARBA00004123"/>
    </source>
</evidence>
<evidence type="ECO:0000256" key="5">
    <source>
        <dbReference type="ARBA" id="ARBA00033464"/>
    </source>
</evidence>
<evidence type="ECO:0000259" key="8">
    <source>
        <dbReference type="Pfam" id="PF17745"/>
    </source>
</evidence>
<dbReference type="InterPro" id="IPR041195">
    <property type="entry name" value="Rnh202_N"/>
</dbReference>
<keyword evidence="10" id="KW-1185">Reference proteome</keyword>
<feature type="domain" description="Rnh202 triple barrel" evidence="8">
    <location>
        <begin position="25"/>
        <end position="92"/>
    </location>
</feature>
<feature type="domain" description="Ribonuclease H2 subunit B wHTH" evidence="7">
    <location>
        <begin position="95"/>
        <end position="249"/>
    </location>
</feature>
<protein>
    <recommendedName>
        <fullName evidence="2">Ribonuclease H2 subunit B</fullName>
    </recommendedName>
    <alternativeName>
        <fullName evidence="5">Ribonuclease HI subunit B</fullName>
    </alternativeName>
</protein>
<gene>
    <name evidence="9" type="ORF">SCHPADRAFT_913867</name>
</gene>
<organism evidence="9 10">
    <name type="scientific">Schizopora paradoxa</name>
    <dbReference type="NCBI Taxonomy" id="27342"/>
    <lineage>
        <taxon>Eukaryota</taxon>
        <taxon>Fungi</taxon>
        <taxon>Dikarya</taxon>
        <taxon>Basidiomycota</taxon>
        <taxon>Agaricomycotina</taxon>
        <taxon>Agaricomycetes</taxon>
        <taxon>Hymenochaetales</taxon>
        <taxon>Schizoporaceae</taxon>
        <taxon>Schizopora</taxon>
    </lineage>
</organism>
<dbReference type="AlphaFoldDB" id="A0A0H2S5M2"/>
<evidence type="ECO:0000256" key="2">
    <source>
        <dbReference type="ARBA" id="ARBA00019062"/>
    </source>
</evidence>
<dbReference type="GO" id="GO:0005654">
    <property type="term" value="C:nucleoplasm"/>
    <property type="evidence" value="ECO:0007669"/>
    <property type="project" value="TreeGrafter"/>
</dbReference>
<dbReference type="Pfam" id="PF17745">
    <property type="entry name" value="Ydr279_N"/>
    <property type="match status" value="1"/>
</dbReference>
<dbReference type="InterPro" id="IPR019024">
    <property type="entry name" value="RNase_H2_suB_wHTH"/>
</dbReference>
<dbReference type="Proteomes" id="UP000053477">
    <property type="component" value="Unassembled WGS sequence"/>
</dbReference>
<dbReference type="PANTHER" id="PTHR13383">
    <property type="entry name" value="RIBONUCLEASE H2 SUBUNIT B"/>
    <property type="match status" value="1"/>
</dbReference>
<dbReference type="PANTHER" id="PTHR13383:SF11">
    <property type="entry name" value="RIBONUCLEASE H2 SUBUNIT B"/>
    <property type="match status" value="1"/>
</dbReference>
<keyword evidence="3" id="KW-0539">Nucleus</keyword>
<evidence type="ECO:0000313" key="10">
    <source>
        <dbReference type="Proteomes" id="UP000053477"/>
    </source>
</evidence>